<feature type="compositionally biased region" description="Low complexity" evidence="1">
    <location>
        <begin position="65"/>
        <end position="77"/>
    </location>
</feature>
<dbReference type="EMBL" id="JAHWGI010001434">
    <property type="protein sequence ID" value="KAK3932227.1"/>
    <property type="molecule type" value="Genomic_DNA"/>
</dbReference>
<gene>
    <name evidence="2" type="ORF">KUF71_011555</name>
</gene>
<feature type="region of interest" description="Disordered" evidence="1">
    <location>
        <begin position="24"/>
        <end position="100"/>
    </location>
</feature>
<dbReference type="AlphaFoldDB" id="A0AAE1LWR0"/>
<keyword evidence="3" id="KW-1185">Reference proteome</keyword>
<reference evidence="2" key="2">
    <citation type="journal article" date="2023" name="BMC Genomics">
        <title>Pest status, molecular evolution, and epigenetic factors derived from the genome assembly of Frankliniella fusca, a thysanopteran phytovirus vector.</title>
        <authorList>
            <person name="Catto M.A."/>
            <person name="Labadie P.E."/>
            <person name="Jacobson A.L."/>
            <person name="Kennedy G.G."/>
            <person name="Srinivasan R."/>
            <person name="Hunt B.G."/>
        </authorList>
    </citation>
    <scope>NUCLEOTIDE SEQUENCE</scope>
    <source>
        <strain evidence="2">PL_HMW_Pooled</strain>
    </source>
</reference>
<organism evidence="2 3">
    <name type="scientific">Frankliniella fusca</name>
    <dbReference type="NCBI Taxonomy" id="407009"/>
    <lineage>
        <taxon>Eukaryota</taxon>
        <taxon>Metazoa</taxon>
        <taxon>Ecdysozoa</taxon>
        <taxon>Arthropoda</taxon>
        <taxon>Hexapoda</taxon>
        <taxon>Insecta</taxon>
        <taxon>Pterygota</taxon>
        <taxon>Neoptera</taxon>
        <taxon>Paraneoptera</taxon>
        <taxon>Thysanoptera</taxon>
        <taxon>Terebrantia</taxon>
        <taxon>Thripoidea</taxon>
        <taxon>Thripidae</taxon>
        <taxon>Frankliniella</taxon>
    </lineage>
</organism>
<evidence type="ECO:0000313" key="3">
    <source>
        <dbReference type="Proteomes" id="UP001219518"/>
    </source>
</evidence>
<evidence type="ECO:0000313" key="2">
    <source>
        <dbReference type="EMBL" id="KAK3932227.1"/>
    </source>
</evidence>
<reference evidence="2" key="1">
    <citation type="submission" date="2021-07" db="EMBL/GenBank/DDBJ databases">
        <authorList>
            <person name="Catto M.A."/>
            <person name="Jacobson A."/>
            <person name="Kennedy G."/>
            <person name="Labadie P."/>
            <person name="Hunt B.G."/>
            <person name="Srinivasan R."/>
        </authorList>
    </citation>
    <scope>NUCLEOTIDE SEQUENCE</scope>
    <source>
        <strain evidence="2">PL_HMW_Pooled</strain>
        <tissue evidence="2">Head</tissue>
    </source>
</reference>
<proteinExistence type="predicted"/>
<sequence length="100" mass="11045">MTIQFSRVFYGEYHRFRCLAANYPTPCSAAPPGTAQPIPSQPTAQPRPGTSLDPARPGQSRLVRTSRTQTRPRPSQARTRRSSRRRPHAASAVLSPLFGT</sequence>
<evidence type="ECO:0000256" key="1">
    <source>
        <dbReference type="SAM" id="MobiDB-lite"/>
    </source>
</evidence>
<comment type="caution">
    <text evidence="2">The sequence shown here is derived from an EMBL/GenBank/DDBJ whole genome shotgun (WGS) entry which is preliminary data.</text>
</comment>
<feature type="compositionally biased region" description="Basic residues" evidence="1">
    <location>
        <begin position="78"/>
        <end position="88"/>
    </location>
</feature>
<name>A0AAE1LWR0_9NEOP</name>
<accession>A0AAE1LWR0</accession>
<dbReference type="Proteomes" id="UP001219518">
    <property type="component" value="Unassembled WGS sequence"/>
</dbReference>
<protein>
    <submittedName>
        <fullName evidence="2">Kinesin-like protein KIP1</fullName>
    </submittedName>
</protein>